<evidence type="ECO:0000256" key="1">
    <source>
        <dbReference type="ARBA" id="ARBA00022676"/>
    </source>
</evidence>
<keyword evidence="1" id="KW-0328">Glycosyltransferase</keyword>
<dbReference type="GO" id="GO:0009244">
    <property type="term" value="P:lipopolysaccharide core region biosynthetic process"/>
    <property type="evidence" value="ECO:0007669"/>
    <property type="project" value="TreeGrafter"/>
</dbReference>
<dbReference type="InterPro" id="IPR051199">
    <property type="entry name" value="LPS_LOS_Heptosyltrfase"/>
</dbReference>
<dbReference type="GO" id="GO:0005829">
    <property type="term" value="C:cytosol"/>
    <property type="evidence" value="ECO:0007669"/>
    <property type="project" value="TreeGrafter"/>
</dbReference>
<dbReference type="InterPro" id="IPR002201">
    <property type="entry name" value="Glyco_trans_9"/>
</dbReference>
<proteinExistence type="predicted"/>
<organism evidence="3 4">
    <name type="scientific">Hydrogenobacter hydrogenophilus</name>
    <dbReference type="NCBI Taxonomy" id="35835"/>
    <lineage>
        <taxon>Bacteria</taxon>
        <taxon>Pseudomonadati</taxon>
        <taxon>Aquificota</taxon>
        <taxon>Aquificia</taxon>
        <taxon>Aquificales</taxon>
        <taxon>Aquificaceae</taxon>
        <taxon>Hydrogenobacter</taxon>
    </lineage>
</organism>
<dbReference type="Proteomes" id="UP000218627">
    <property type="component" value="Unassembled WGS sequence"/>
</dbReference>
<protein>
    <submittedName>
        <fullName evidence="3">ADP-heptose:LPS heptosyltransferase</fullName>
    </submittedName>
</protein>
<evidence type="ECO:0000313" key="3">
    <source>
        <dbReference type="EMBL" id="SNZ13713.1"/>
    </source>
</evidence>
<keyword evidence="4" id="KW-1185">Reference proteome</keyword>
<name>A0A285NXR3_9AQUI</name>
<sequence length="340" mass="39236">MLMGHSAGIGDMLRGSASWRALKNHFPDAELHLLFLTKDKGAVSERLISRHHLLSSFYVIDKNIKGIRDWVRFFREFDRVVKKVNPDFIIDFEPHGLKSSLLCLYARLKYGIVSLGVAEIPFRGYFYSISSESSRKLNIQDYTDRYFVVLKALGIERRGIPIELEETPEALRFRKSFRKRFYIPEDRELIGLNIGCGTPDALWKRPNLDLLREVIKRLQEKTNTLLVLTGASFEKDINQEFLKNYSLPAFDLAGQTDILELPGLIRSCRLFVSTDSGPYHMAVALKVPTLALFVKDFPISYHRHPWVSCVVLRSEKDIHYAVEEGLRLYENFKKEGQHSP</sequence>
<dbReference type="EMBL" id="OBEN01000003">
    <property type="protein sequence ID" value="SNZ13713.1"/>
    <property type="molecule type" value="Genomic_DNA"/>
</dbReference>
<reference evidence="4" key="1">
    <citation type="submission" date="2017-09" db="EMBL/GenBank/DDBJ databases">
        <authorList>
            <person name="Varghese N."/>
            <person name="Submissions S."/>
        </authorList>
    </citation>
    <scope>NUCLEOTIDE SEQUENCE [LARGE SCALE GENOMIC DNA]</scope>
    <source>
        <strain evidence="4">DSM 2913</strain>
    </source>
</reference>
<gene>
    <name evidence="3" type="ORF">SAMN06265353_0865</name>
</gene>
<keyword evidence="2 3" id="KW-0808">Transferase</keyword>
<dbReference type="PANTHER" id="PTHR30160">
    <property type="entry name" value="TETRAACYLDISACCHARIDE 4'-KINASE-RELATED"/>
    <property type="match status" value="1"/>
</dbReference>
<dbReference type="Gene3D" id="3.40.50.2000">
    <property type="entry name" value="Glycogen Phosphorylase B"/>
    <property type="match status" value="2"/>
</dbReference>
<dbReference type="CDD" id="cd03789">
    <property type="entry name" value="GT9_LPS_heptosyltransferase"/>
    <property type="match status" value="1"/>
</dbReference>
<evidence type="ECO:0000313" key="4">
    <source>
        <dbReference type="Proteomes" id="UP000218627"/>
    </source>
</evidence>
<dbReference type="GO" id="GO:0008713">
    <property type="term" value="F:ADP-heptose-lipopolysaccharide heptosyltransferase activity"/>
    <property type="evidence" value="ECO:0007669"/>
    <property type="project" value="TreeGrafter"/>
</dbReference>
<dbReference type="Pfam" id="PF01075">
    <property type="entry name" value="Glyco_transf_9"/>
    <property type="match status" value="1"/>
</dbReference>
<dbReference type="AlphaFoldDB" id="A0A285NXR3"/>
<accession>A0A285NXR3</accession>
<dbReference type="SUPFAM" id="SSF53756">
    <property type="entry name" value="UDP-Glycosyltransferase/glycogen phosphorylase"/>
    <property type="match status" value="1"/>
</dbReference>
<evidence type="ECO:0000256" key="2">
    <source>
        <dbReference type="ARBA" id="ARBA00022679"/>
    </source>
</evidence>